<protein>
    <submittedName>
        <fullName evidence="2">Putative lipoprotein</fullName>
    </submittedName>
</protein>
<organism evidence="2 3">
    <name type="scientific">Segatella salivae F0493</name>
    <dbReference type="NCBI Taxonomy" id="1395125"/>
    <lineage>
        <taxon>Bacteria</taxon>
        <taxon>Pseudomonadati</taxon>
        <taxon>Bacteroidota</taxon>
        <taxon>Bacteroidia</taxon>
        <taxon>Bacteroidales</taxon>
        <taxon>Prevotellaceae</taxon>
        <taxon>Segatella</taxon>
    </lineage>
</organism>
<gene>
    <name evidence="2" type="ORF">HMPREF9145_2750</name>
</gene>
<keyword evidence="2" id="KW-0449">Lipoprotein</keyword>
<evidence type="ECO:0000256" key="1">
    <source>
        <dbReference type="SAM" id="SignalP"/>
    </source>
</evidence>
<name>U2L6H7_9BACT</name>
<comment type="caution">
    <text evidence="2">The sequence shown here is derived from an EMBL/GenBank/DDBJ whole genome shotgun (WGS) entry which is preliminary data.</text>
</comment>
<dbReference type="GeneID" id="78498102"/>
<sequence length="521" mass="58438">MKTKRIFQLSILLTAALLTISCANDTAQDGQQDIDKFPAGTTTFYSENNPNTRTTLADYTKGNSAHVLWEATDHIWVKDDNGTFRQSSITKFPEPSNKNEAIFGLTGNFTGANHMVVYTGKNSASPTEVEIKAVQTPTATNNFDHLGEWGDCGVAIAKKSSNSGYRFFLEHKTAYLCLYPRLEYERLNRNVRLNKIVITSTSGPIAGKYDFTNGTLGTAPTSSASNTITITTPSGKMSLSTRNDSCYYVVIAPGSHTLNVDYYIEDPTTHVSSVISKSLGTVACDAGKMGDFTAWIDKDIPNLGNNYYMWDAKQKYWAGFEWDSSNPLQPTVNNATNNNYPKDNNDSRWFHHDTGNPYTYNHVNPLFKTLPTAHEMMWCVWKGDPHWDDNQIWTAFGHLYKGGMWFKKLAKIAADEGVTLEHMKVDHSEATSNGLPTSVPNYSINTTPLTNSEKQDYFFLPAMGYYDAAGTLYGLGTEGRYWSSMFWPVPGYAHGLQFDKYHATQLYYNRCNYGYMTIPFK</sequence>
<dbReference type="RefSeq" id="WP_021825646.1">
    <property type="nucleotide sequence ID" value="NZ_AWGW01000023.1"/>
</dbReference>
<keyword evidence="1" id="KW-0732">Signal</keyword>
<dbReference type="AlphaFoldDB" id="U2L6H7"/>
<feature type="signal peptide" evidence="1">
    <location>
        <begin position="1"/>
        <end position="27"/>
    </location>
</feature>
<dbReference type="EMBL" id="AWGW01000023">
    <property type="protein sequence ID" value="ERK00083.1"/>
    <property type="molecule type" value="Genomic_DNA"/>
</dbReference>
<reference evidence="2 3" key="1">
    <citation type="submission" date="2013-08" db="EMBL/GenBank/DDBJ databases">
        <authorList>
            <person name="Durkin A.S."/>
            <person name="Haft D.R."/>
            <person name="McCorrison J."/>
            <person name="Torralba M."/>
            <person name="Gillis M."/>
            <person name="Haft D.H."/>
            <person name="Methe B."/>
            <person name="Sutton G."/>
            <person name="Nelson K.E."/>
        </authorList>
    </citation>
    <scope>NUCLEOTIDE SEQUENCE [LARGE SCALE GENOMIC DNA]</scope>
    <source>
        <strain evidence="2 3">F0493</strain>
    </source>
</reference>
<dbReference type="Proteomes" id="UP000017023">
    <property type="component" value="Unassembled WGS sequence"/>
</dbReference>
<feature type="chain" id="PRO_5004631653" evidence="1">
    <location>
        <begin position="28"/>
        <end position="521"/>
    </location>
</feature>
<dbReference type="PATRIC" id="fig|1395125.3.peg.1557"/>
<evidence type="ECO:0000313" key="3">
    <source>
        <dbReference type="Proteomes" id="UP000017023"/>
    </source>
</evidence>
<proteinExistence type="predicted"/>
<evidence type="ECO:0000313" key="2">
    <source>
        <dbReference type="EMBL" id="ERK00083.1"/>
    </source>
</evidence>
<accession>U2L6H7</accession>
<dbReference type="PROSITE" id="PS51257">
    <property type="entry name" value="PROKAR_LIPOPROTEIN"/>
    <property type="match status" value="1"/>
</dbReference>